<dbReference type="NCBIfam" id="TIGR00275">
    <property type="entry name" value="aminoacetone oxidase family FAD-binding enzyme"/>
    <property type="match status" value="1"/>
</dbReference>
<dbReference type="InterPro" id="IPR055178">
    <property type="entry name" value="RsdA/BaiN/AoA(So)-like_dom"/>
</dbReference>
<evidence type="ECO:0000259" key="5">
    <source>
        <dbReference type="Pfam" id="PF22780"/>
    </source>
</evidence>
<dbReference type="SUPFAM" id="SSF160996">
    <property type="entry name" value="HI0933 insert domain-like"/>
    <property type="match status" value="1"/>
</dbReference>
<keyword evidence="3" id="KW-0274">FAD</keyword>
<dbReference type="InterPro" id="IPR036188">
    <property type="entry name" value="FAD/NAD-bd_sf"/>
</dbReference>
<organism evidence="6 7">
    <name type="scientific">candidate division WS6 bacterium GW2011_GWC2_36_7</name>
    <dbReference type="NCBI Taxonomy" id="1619091"/>
    <lineage>
        <taxon>Bacteria</taxon>
        <taxon>Candidatus Dojkabacteria</taxon>
    </lineage>
</organism>
<dbReference type="Pfam" id="PF03486">
    <property type="entry name" value="HI0933_like"/>
    <property type="match status" value="1"/>
</dbReference>
<reference evidence="6 7" key="1">
    <citation type="journal article" date="2015" name="Nature">
        <title>rRNA introns, odd ribosomes, and small enigmatic genomes across a large radiation of phyla.</title>
        <authorList>
            <person name="Brown C.T."/>
            <person name="Hug L.A."/>
            <person name="Thomas B.C."/>
            <person name="Sharon I."/>
            <person name="Castelle C.J."/>
            <person name="Singh A."/>
            <person name="Wilkins M.J."/>
            <person name="Williams K.H."/>
            <person name="Banfield J.F."/>
        </authorList>
    </citation>
    <scope>NUCLEOTIDE SEQUENCE [LARGE SCALE GENOMIC DNA]</scope>
</reference>
<dbReference type="InterPro" id="IPR004792">
    <property type="entry name" value="BaiN-like"/>
</dbReference>
<feature type="domain" description="RsdA/BaiN/AoA(So)-like Rossmann fold-like" evidence="4">
    <location>
        <begin position="7"/>
        <end position="405"/>
    </location>
</feature>
<comment type="caution">
    <text evidence="6">The sequence shown here is derived from an EMBL/GenBank/DDBJ whole genome shotgun (WGS) entry which is preliminary data.</text>
</comment>
<dbReference type="PANTHER" id="PTHR42887">
    <property type="entry name" value="OS12G0638800 PROTEIN"/>
    <property type="match status" value="1"/>
</dbReference>
<dbReference type="PATRIC" id="fig|1619091.4.peg.596"/>
<dbReference type="Pfam" id="PF22780">
    <property type="entry name" value="HI0933_like_1st"/>
    <property type="match status" value="1"/>
</dbReference>
<evidence type="ECO:0000256" key="2">
    <source>
        <dbReference type="ARBA" id="ARBA00022630"/>
    </source>
</evidence>
<evidence type="ECO:0008006" key="8">
    <source>
        <dbReference type="Google" id="ProtNLM"/>
    </source>
</evidence>
<sequence length="407" mass="44889">MSNQYQKIVIGAGPAGLFTAIFAKQKGEKIFLIEKNNCIGKKLAITGKGRCNVTNNTPDLKELVARYKKNGKFLYHAFSEFSVEDTLKFFSNLGIETKVERGNRIFPESDDAYELIEKMYALVKDDILFNCDVQEILKDGNHIEGVKTNKGKFTADKYIIATGGKSYPLTGSNGDGYELASSLGHTIITPKPALVPIETKEPWVRELAGLGLKNIRMDIYQNGKKQLSKFGELLFTHTGISGPIVIDCSREIGNLLEKDFVKVLIDLKPALSYPTLKDRINKDLSEAGNRAIKNSLSQLLPSSLIPVAIKLSKIDPEEKASQLSKESKNSLLHTLKELTLTITEIGDWNNAIVTDGGVDIKEIDPNTMQSKIVNNLYFAGEIIDVYGPTGGYNLQLCWSTGYLAGIS</sequence>
<evidence type="ECO:0000259" key="4">
    <source>
        <dbReference type="Pfam" id="PF03486"/>
    </source>
</evidence>
<dbReference type="PRINTS" id="PR00368">
    <property type="entry name" value="FADPNR"/>
</dbReference>
<dbReference type="AlphaFoldDB" id="A0A0G0HFG4"/>
<dbReference type="InterPro" id="IPR023166">
    <property type="entry name" value="BaiN-like_dom_sf"/>
</dbReference>
<dbReference type="SUPFAM" id="SSF51905">
    <property type="entry name" value="FAD/NAD(P)-binding domain"/>
    <property type="match status" value="1"/>
</dbReference>
<dbReference type="Proteomes" id="UP000034075">
    <property type="component" value="Unassembled WGS sequence"/>
</dbReference>
<feature type="domain" description="RsdA/BaiN/AoA(So)-like insert" evidence="5">
    <location>
        <begin position="191"/>
        <end position="353"/>
    </location>
</feature>
<dbReference type="Gene3D" id="2.40.30.10">
    <property type="entry name" value="Translation factors"/>
    <property type="match status" value="1"/>
</dbReference>
<protein>
    <recommendedName>
        <fullName evidence="8">HI0933 family protein</fullName>
    </recommendedName>
</protein>
<evidence type="ECO:0000313" key="6">
    <source>
        <dbReference type="EMBL" id="KKQ10844.1"/>
    </source>
</evidence>
<gene>
    <name evidence="6" type="ORF">US24_C0053G0002</name>
</gene>
<proteinExistence type="predicted"/>
<accession>A0A0G0HFG4</accession>
<dbReference type="Gene3D" id="1.10.8.260">
    <property type="entry name" value="HI0933 insert domain-like"/>
    <property type="match status" value="1"/>
</dbReference>
<dbReference type="Gene3D" id="3.50.50.60">
    <property type="entry name" value="FAD/NAD(P)-binding domain"/>
    <property type="match status" value="1"/>
</dbReference>
<evidence type="ECO:0000313" key="7">
    <source>
        <dbReference type="Proteomes" id="UP000034075"/>
    </source>
</evidence>
<evidence type="ECO:0000256" key="1">
    <source>
        <dbReference type="ARBA" id="ARBA00001974"/>
    </source>
</evidence>
<keyword evidence="2" id="KW-0285">Flavoprotein</keyword>
<evidence type="ECO:0000256" key="3">
    <source>
        <dbReference type="ARBA" id="ARBA00022827"/>
    </source>
</evidence>
<dbReference type="EMBL" id="LBSF01000053">
    <property type="protein sequence ID" value="KKQ10844.1"/>
    <property type="molecule type" value="Genomic_DNA"/>
</dbReference>
<comment type="cofactor">
    <cofactor evidence="1">
        <name>FAD</name>
        <dbReference type="ChEBI" id="CHEBI:57692"/>
    </cofactor>
</comment>
<dbReference type="PANTHER" id="PTHR42887:SF2">
    <property type="entry name" value="OS12G0638800 PROTEIN"/>
    <property type="match status" value="1"/>
</dbReference>
<dbReference type="PRINTS" id="PR00411">
    <property type="entry name" value="PNDRDTASEI"/>
</dbReference>
<name>A0A0G0HFG4_9BACT</name>
<dbReference type="InterPro" id="IPR057661">
    <property type="entry name" value="RsdA/BaiN/AoA(So)_Rossmann"/>
</dbReference>